<accession>A0A1R4KGJ3</accession>
<reference evidence="1 2" key="1">
    <citation type="submission" date="2017-02" db="EMBL/GenBank/DDBJ databases">
        <authorList>
            <person name="Peterson S.W."/>
        </authorList>
    </citation>
    <scope>NUCLEOTIDE SEQUENCE [LARGE SCALE GENOMIC DNA]</scope>
    <source>
        <strain evidence="1 2">B Mb 05.01</strain>
    </source>
</reference>
<keyword evidence="2" id="KW-1185">Reference proteome</keyword>
<sequence length="82" mass="9434">MRWALWGFHPAYRGKDGFPYPLKLAIGSERACNGERARREKQGGWTLGRYRQGVPPTGVRLQCDELYPERSRLGEAQDGQQR</sequence>
<dbReference type="Proteomes" id="UP000196320">
    <property type="component" value="Unassembled WGS sequence"/>
</dbReference>
<organism evidence="1 2">
    <name type="scientific">Microbacterium esteraromaticum</name>
    <dbReference type="NCBI Taxonomy" id="57043"/>
    <lineage>
        <taxon>Bacteria</taxon>
        <taxon>Bacillati</taxon>
        <taxon>Actinomycetota</taxon>
        <taxon>Actinomycetes</taxon>
        <taxon>Micrococcales</taxon>
        <taxon>Microbacteriaceae</taxon>
        <taxon>Microbacterium</taxon>
    </lineage>
</organism>
<name>A0A1R4KGJ3_9MICO</name>
<dbReference type="EMBL" id="FUKO01000033">
    <property type="protein sequence ID" value="SJN43345.1"/>
    <property type="molecule type" value="Genomic_DNA"/>
</dbReference>
<protein>
    <submittedName>
        <fullName evidence="1">Uncharacterized protein</fullName>
    </submittedName>
</protein>
<gene>
    <name evidence="1" type="ORF">FM104_12580</name>
</gene>
<evidence type="ECO:0000313" key="2">
    <source>
        <dbReference type="Proteomes" id="UP000196320"/>
    </source>
</evidence>
<dbReference type="AlphaFoldDB" id="A0A1R4KGJ3"/>
<proteinExistence type="predicted"/>
<evidence type="ECO:0000313" key="1">
    <source>
        <dbReference type="EMBL" id="SJN43345.1"/>
    </source>
</evidence>